<organism evidence="1 2">
    <name type="scientific">Atta colombica</name>
    <dbReference type="NCBI Taxonomy" id="520822"/>
    <lineage>
        <taxon>Eukaryota</taxon>
        <taxon>Metazoa</taxon>
        <taxon>Ecdysozoa</taxon>
        <taxon>Arthropoda</taxon>
        <taxon>Hexapoda</taxon>
        <taxon>Insecta</taxon>
        <taxon>Pterygota</taxon>
        <taxon>Neoptera</taxon>
        <taxon>Endopterygota</taxon>
        <taxon>Hymenoptera</taxon>
        <taxon>Apocrita</taxon>
        <taxon>Aculeata</taxon>
        <taxon>Formicoidea</taxon>
        <taxon>Formicidae</taxon>
        <taxon>Myrmicinae</taxon>
        <taxon>Atta</taxon>
    </lineage>
</organism>
<sequence>MVLSLPSRLTVNECVASESKRRRRMLSHSRVISELLHLGQVEHWSISVDKSGDVGLTLVPGARQPGVFNGLAV</sequence>
<reference evidence="1 2" key="1">
    <citation type="submission" date="2015-09" db="EMBL/GenBank/DDBJ databases">
        <title>Atta colombica WGS genome.</title>
        <authorList>
            <person name="Nygaard S."/>
            <person name="Hu H."/>
            <person name="Boomsma J."/>
            <person name="Zhang G."/>
        </authorList>
    </citation>
    <scope>NUCLEOTIDE SEQUENCE [LARGE SCALE GENOMIC DNA]</scope>
    <source>
        <strain evidence="1">Treedump-2</strain>
        <tissue evidence="1">Whole body</tissue>
    </source>
</reference>
<keyword evidence="2" id="KW-1185">Reference proteome</keyword>
<dbReference type="Proteomes" id="UP000078540">
    <property type="component" value="Unassembled WGS sequence"/>
</dbReference>
<evidence type="ECO:0000313" key="1">
    <source>
        <dbReference type="EMBL" id="KYM77106.1"/>
    </source>
</evidence>
<proteinExistence type="predicted"/>
<dbReference type="EMBL" id="KQ976703">
    <property type="protein sequence ID" value="KYM77106.1"/>
    <property type="molecule type" value="Genomic_DNA"/>
</dbReference>
<name>A0A195AY26_9HYME</name>
<evidence type="ECO:0000313" key="2">
    <source>
        <dbReference type="Proteomes" id="UP000078540"/>
    </source>
</evidence>
<protein>
    <submittedName>
        <fullName evidence="1">Uncharacterized protein</fullName>
    </submittedName>
</protein>
<dbReference type="AlphaFoldDB" id="A0A195AY26"/>
<gene>
    <name evidence="1" type="ORF">ALC53_12401</name>
</gene>
<accession>A0A195AY26</accession>